<dbReference type="GO" id="GO:0005829">
    <property type="term" value="C:cytosol"/>
    <property type="evidence" value="ECO:0007669"/>
    <property type="project" value="TreeGrafter"/>
</dbReference>
<feature type="compositionally biased region" description="Polar residues" evidence="2">
    <location>
        <begin position="142"/>
        <end position="152"/>
    </location>
</feature>
<keyword evidence="1" id="KW-0143">Chaperone</keyword>
<dbReference type="Proteomes" id="UP001337655">
    <property type="component" value="Unassembled WGS sequence"/>
</dbReference>
<evidence type="ECO:0000256" key="2">
    <source>
        <dbReference type="SAM" id="MobiDB-lite"/>
    </source>
</evidence>
<comment type="caution">
    <text evidence="5">The sequence shown here is derived from an EMBL/GenBank/DDBJ whole genome shotgun (WGS) entry which is preliminary data.</text>
</comment>
<dbReference type="RefSeq" id="XP_064662515.1">
    <property type="nucleotide sequence ID" value="XM_064799760.1"/>
</dbReference>
<dbReference type="GO" id="GO:0051087">
    <property type="term" value="F:protein-folding chaperone binding"/>
    <property type="evidence" value="ECO:0007669"/>
    <property type="project" value="InterPro"/>
</dbReference>
<reference evidence="5 6" key="1">
    <citation type="submission" date="2023-08" db="EMBL/GenBank/DDBJ databases">
        <title>Black Yeasts Isolated from many extreme environments.</title>
        <authorList>
            <person name="Coleine C."/>
            <person name="Stajich J.E."/>
            <person name="Selbmann L."/>
        </authorList>
    </citation>
    <scope>NUCLEOTIDE SEQUENCE [LARGE SCALE GENOMIC DNA]</scope>
    <source>
        <strain evidence="5 6">CCFEE 5935</strain>
    </source>
</reference>
<feature type="region of interest" description="Disordered" evidence="2">
    <location>
        <begin position="141"/>
        <end position="161"/>
    </location>
</feature>
<dbReference type="PANTHER" id="PTHR12329:SF16">
    <property type="entry name" value="BAG FAMILY MOLECULAR CHAPERONE REGULATOR 1"/>
    <property type="match status" value="1"/>
</dbReference>
<evidence type="ECO:0000256" key="1">
    <source>
        <dbReference type="ARBA" id="ARBA00023186"/>
    </source>
</evidence>
<dbReference type="InterPro" id="IPR039773">
    <property type="entry name" value="BAG_chaperone_regulator"/>
</dbReference>
<evidence type="ECO:0000259" key="4">
    <source>
        <dbReference type="PROSITE" id="PS51035"/>
    </source>
</evidence>
<dbReference type="Gene3D" id="3.10.20.90">
    <property type="entry name" value="Phosphatidylinositol 3-kinase Catalytic Subunit, Chain A, domain 1"/>
    <property type="match status" value="1"/>
</dbReference>
<dbReference type="GO" id="GO:0005634">
    <property type="term" value="C:nucleus"/>
    <property type="evidence" value="ECO:0007669"/>
    <property type="project" value="TreeGrafter"/>
</dbReference>
<dbReference type="InterPro" id="IPR000626">
    <property type="entry name" value="Ubiquitin-like_dom"/>
</dbReference>
<protein>
    <recommendedName>
        <fullName evidence="7">BAG domain-containing protein</fullName>
    </recommendedName>
</protein>
<accession>A0AAV9PM71</accession>
<proteinExistence type="predicted"/>
<keyword evidence="6" id="KW-1185">Reference proteome</keyword>
<dbReference type="Pfam" id="PF02179">
    <property type="entry name" value="BAG"/>
    <property type="match status" value="1"/>
</dbReference>
<dbReference type="GO" id="GO:0050821">
    <property type="term" value="P:protein stabilization"/>
    <property type="evidence" value="ECO:0007669"/>
    <property type="project" value="TreeGrafter"/>
</dbReference>
<dbReference type="SUPFAM" id="SSF54236">
    <property type="entry name" value="Ubiquitin-like"/>
    <property type="match status" value="1"/>
</dbReference>
<dbReference type="PROSITE" id="PS50053">
    <property type="entry name" value="UBIQUITIN_2"/>
    <property type="match status" value="1"/>
</dbReference>
<dbReference type="InterPro" id="IPR003103">
    <property type="entry name" value="BAG_domain"/>
</dbReference>
<gene>
    <name evidence="5" type="ORF">LTR77_002501</name>
</gene>
<evidence type="ECO:0000259" key="3">
    <source>
        <dbReference type="PROSITE" id="PS50053"/>
    </source>
</evidence>
<dbReference type="AlphaFoldDB" id="A0AAV9PM71"/>
<dbReference type="SUPFAM" id="SSF63491">
    <property type="entry name" value="BAG domain"/>
    <property type="match status" value="1"/>
</dbReference>
<organism evidence="5 6">
    <name type="scientific">Saxophila tyrrhenica</name>
    <dbReference type="NCBI Taxonomy" id="1690608"/>
    <lineage>
        <taxon>Eukaryota</taxon>
        <taxon>Fungi</taxon>
        <taxon>Dikarya</taxon>
        <taxon>Ascomycota</taxon>
        <taxon>Pezizomycotina</taxon>
        <taxon>Dothideomycetes</taxon>
        <taxon>Dothideomycetidae</taxon>
        <taxon>Mycosphaerellales</taxon>
        <taxon>Extremaceae</taxon>
        <taxon>Saxophila</taxon>
    </lineage>
</organism>
<feature type="compositionally biased region" description="Low complexity" evidence="2">
    <location>
        <begin position="240"/>
        <end position="251"/>
    </location>
</feature>
<dbReference type="Pfam" id="PF00240">
    <property type="entry name" value="ubiquitin"/>
    <property type="match status" value="1"/>
</dbReference>
<dbReference type="InterPro" id="IPR036533">
    <property type="entry name" value="BAG_dom_sf"/>
</dbReference>
<dbReference type="GO" id="GO:0016020">
    <property type="term" value="C:membrane"/>
    <property type="evidence" value="ECO:0007669"/>
    <property type="project" value="TreeGrafter"/>
</dbReference>
<dbReference type="GeneID" id="89923848"/>
<feature type="compositionally biased region" description="Basic residues" evidence="2">
    <location>
        <begin position="269"/>
        <end position="282"/>
    </location>
</feature>
<dbReference type="InterPro" id="IPR029071">
    <property type="entry name" value="Ubiquitin-like_domsf"/>
</dbReference>
<dbReference type="GO" id="GO:0000774">
    <property type="term" value="F:adenyl-nucleotide exchange factor activity"/>
    <property type="evidence" value="ECO:0007669"/>
    <property type="project" value="TreeGrafter"/>
</dbReference>
<sequence>MPTVASSSFLQAISSTSRSLLGESRADNLSAAFSQAGKAIESFLLPQTTTTQEAPKSWQTQTYDTINDFIASRSSLENTSLLLALCTFLFLLVRNMSWTSRLGNLGRFSPFTRSPTQSGSAKVSDSDFSYITADDLRRHQQESITGQAQSGSPPDYGPQRDTDVLVLRNKKRDFHMHFAAYSIAKGELSVGQVRDAAAKKMNTAPSQIKLLYRGKNLKDDARTCKQEGLRDGADIMCTVSEGLQDGDGSSSGEEEDDGVEGQANGDGTKKKRRKPRKSKKKIRREEREAGASGTGTSTPERLGVPPSSQPSTRPVSPKPPTPATPVDKLNALHSTLMTFDQDVQNFLKHPPPEQAKKEYEHKRLSETILTQVLLKLDAVETEGDADARVKRKELVKETQGILTSLDSAMKQ</sequence>
<evidence type="ECO:0000313" key="5">
    <source>
        <dbReference type="EMBL" id="KAK5173820.1"/>
    </source>
</evidence>
<dbReference type="SMART" id="SM00264">
    <property type="entry name" value="BAG"/>
    <property type="match status" value="1"/>
</dbReference>
<dbReference type="Gene3D" id="1.20.58.120">
    <property type="entry name" value="BAG domain"/>
    <property type="match status" value="1"/>
</dbReference>
<dbReference type="PANTHER" id="PTHR12329">
    <property type="entry name" value="BCL2-ASSOCIATED ATHANOGENE"/>
    <property type="match status" value="1"/>
</dbReference>
<feature type="region of interest" description="Disordered" evidence="2">
    <location>
        <begin position="240"/>
        <end position="327"/>
    </location>
</feature>
<dbReference type="PROSITE" id="PS51035">
    <property type="entry name" value="BAG"/>
    <property type="match status" value="1"/>
</dbReference>
<feature type="domain" description="BAG" evidence="4">
    <location>
        <begin position="340"/>
        <end position="409"/>
    </location>
</feature>
<evidence type="ECO:0008006" key="7">
    <source>
        <dbReference type="Google" id="ProtNLM"/>
    </source>
</evidence>
<feature type="domain" description="Ubiquitin-like" evidence="3">
    <location>
        <begin position="189"/>
        <end position="236"/>
    </location>
</feature>
<dbReference type="EMBL" id="JAVRRT010000003">
    <property type="protein sequence ID" value="KAK5173820.1"/>
    <property type="molecule type" value="Genomic_DNA"/>
</dbReference>
<name>A0AAV9PM71_9PEZI</name>
<evidence type="ECO:0000313" key="6">
    <source>
        <dbReference type="Proteomes" id="UP001337655"/>
    </source>
</evidence>